<accession>A0A157RKX3</accession>
<dbReference type="OrthoDB" id="8723430at2"/>
<dbReference type="Proteomes" id="UP000076825">
    <property type="component" value="Chromosome 1"/>
</dbReference>
<dbReference type="KEGG" id="btrm:SAMEA390648703896"/>
<gene>
    <name evidence="1" type="ORF">SAMEA3906487_03896</name>
</gene>
<dbReference type="GeneID" id="56588874"/>
<dbReference type="PATRIC" id="fig|123899.6.peg.3895"/>
<name>A0A157RKX3_9BORD</name>
<keyword evidence="2" id="KW-1185">Reference proteome</keyword>
<dbReference type="AlphaFoldDB" id="A0A157RKX3"/>
<organism evidence="1 2">
    <name type="scientific">Bordetella trematum</name>
    <dbReference type="NCBI Taxonomy" id="123899"/>
    <lineage>
        <taxon>Bacteria</taxon>
        <taxon>Pseudomonadati</taxon>
        <taxon>Pseudomonadota</taxon>
        <taxon>Betaproteobacteria</taxon>
        <taxon>Burkholderiales</taxon>
        <taxon>Alcaligenaceae</taxon>
        <taxon>Bordetella</taxon>
    </lineage>
</organism>
<dbReference type="EMBL" id="LT546645">
    <property type="protein sequence ID" value="SAI73904.1"/>
    <property type="molecule type" value="Genomic_DNA"/>
</dbReference>
<proteinExistence type="predicted"/>
<dbReference type="RefSeq" id="WP_063492432.1">
    <property type="nucleotide sequence ID" value="NZ_CP016340.1"/>
</dbReference>
<evidence type="ECO:0000313" key="1">
    <source>
        <dbReference type="EMBL" id="SAI73904.1"/>
    </source>
</evidence>
<dbReference type="STRING" id="123899.SAMEA3906487_03896"/>
<reference evidence="1 2" key="1">
    <citation type="submission" date="2016-04" db="EMBL/GenBank/DDBJ databases">
        <authorList>
            <consortium name="Pathogen Informatics"/>
        </authorList>
    </citation>
    <scope>NUCLEOTIDE SEQUENCE [LARGE SCALE GENOMIC DNA]</scope>
    <source>
        <strain evidence="1 2">H044680328</strain>
    </source>
</reference>
<sequence length="157" mass="17581">MAKIALKLDERGKLAGLTPFDDRAYTRFKKKLGSLRPGDTISFEHRFPRSPKFHRLHFALLGAIFDNQEQFASPEDLRKWIEVGAGHCQFVPGPKGRLVALPLSIAYDSLDDAEFYEHHTKVVAFLRSPAATRFLWPTVEERAALAGIEAILSGFGS</sequence>
<protein>
    <submittedName>
        <fullName evidence="1">Phage protein</fullName>
    </submittedName>
</protein>
<evidence type="ECO:0000313" key="2">
    <source>
        <dbReference type="Proteomes" id="UP000076825"/>
    </source>
</evidence>